<evidence type="ECO:0000256" key="1">
    <source>
        <dbReference type="SAM" id="MobiDB-lite"/>
    </source>
</evidence>
<feature type="compositionally biased region" description="Basic and acidic residues" evidence="1">
    <location>
        <begin position="78"/>
        <end position="95"/>
    </location>
</feature>
<feature type="compositionally biased region" description="Basic and acidic residues" evidence="1">
    <location>
        <begin position="37"/>
        <end position="50"/>
    </location>
</feature>
<feature type="compositionally biased region" description="Basic residues" evidence="1">
    <location>
        <begin position="124"/>
        <end position="138"/>
    </location>
</feature>
<dbReference type="Proteomes" id="UP000422572">
    <property type="component" value="Chromosome"/>
</dbReference>
<name>A0A6I6F822_9ACTN</name>
<proteinExistence type="predicted"/>
<reference evidence="2 3" key="1">
    <citation type="submission" date="2018-12" db="EMBL/GenBank/DDBJ databases">
        <title>Complete genome sequence of Streptomyces ficellus NRRL8067, the producer of ficellomycin, feldamycin and nojirimycin.</title>
        <authorList>
            <person name="Zhang H."/>
            <person name="Yue R."/>
            <person name="Liu Y."/>
            <person name="Li M."/>
            <person name="Mu H."/>
            <person name="Zhang J."/>
        </authorList>
    </citation>
    <scope>NUCLEOTIDE SEQUENCE [LARGE SCALE GENOMIC DNA]</scope>
    <source>
        <strain evidence="2 3">NRRL 8067</strain>
    </source>
</reference>
<accession>A0A6I6F822</accession>
<feature type="region of interest" description="Disordered" evidence="1">
    <location>
        <begin position="1"/>
        <end position="138"/>
    </location>
</feature>
<evidence type="ECO:0000313" key="3">
    <source>
        <dbReference type="Proteomes" id="UP000422572"/>
    </source>
</evidence>
<dbReference type="EMBL" id="CP034279">
    <property type="protein sequence ID" value="QGV79004.1"/>
    <property type="molecule type" value="Genomic_DNA"/>
</dbReference>
<protein>
    <submittedName>
        <fullName evidence="2">Uncharacterized protein</fullName>
    </submittedName>
</protein>
<sequence>MDALPGRVTASRGSGRRGRGSGIAEGTHVGSGAVAERGSETSAERGEVGRRVGRAGPGSAHRNGRGRTRHVGYGAGQGRDHEAEHRPPRGRRCEQGRVGPRPAVRQGRACRQVRRRLGPGRGRRDGRRPARCGRGRCR</sequence>
<dbReference type="AlphaFoldDB" id="A0A6I6F822"/>
<dbReference type="KEGG" id="sfic:EIZ62_12655"/>
<gene>
    <name evidence="2" type="ORF">EIZ62_12655</name>
</gene>
<organism evidence="2 3">
    <name type="scientific">Streptomyces ficellus</name>
    <dbReference type="NCBI Taxonomy" id="1977088"/>
    <lineage>
        <taxon>Bacteria</taxon>
        <taxon>Bacillati</taxon>
        <taxon>Actinomycetota</taxon>
        <taxon>Actinomycetes</taxon>
        <taxon>Kitasatosporales</taxon>
        <taxon>Streptomycetaceae</taxon>
        <taxon>Streptomyces</taxon>
    </lineage>
</organism>
<evidence type="ECO:0000313" key="2">
    <source>
        <dbReference type="EMBL" id="QGV79004.1"/>
    </source>
</evidence>
<keyword evidence="3" id="KW-1185">Reference proteome</keyword>